<feature type="domain" description="GH16" evidence="1">
    <location>
        <begin position="113"/>
        <end position="377"/>
    </location>
</feature>
<keyword evidence="3" id="KW-1185">Reference proteome</keyword>
<comment type="caution">
    <text evidence="2">The sequence shown here is derived from an EMBL/GenBank/DDBJ whole genome shotgun (WGS) entry which is preliminary data.</text>
</comment>
<reference evidence="2" key="1">
    <citation type="submission" date="2022-07" db="EMBL/GenBank/DDBJ databases">
        <title>The genome of Lyophyllum shimeji provides insight into the initial evolution of ectomycorrhizal fungal genome.</title>
        <authorList>
            <person name="Kobayashi Y."/>
            <person name="Shibata T."/>
            <person name="Hirakawa H."/>
            <person name="Shigenobu S."/>
            <person name="Nishiyama T."/>
            <person name="Yamada A."/>
            <person name="Hasebe M."/>
            <person name="Kawaguchi M."/>
        </authorList>
    </citation>
    <scope>NUCLEOTIDE SEQUENCE</scope>
    <source>
        <strain evidence="2">AT787</strain>
    </source>
</reference>
<dbReference type="InterPro" id="IPR000757">
    <property type="entry name" value="Beta-glucanase-like"/>
</dbReference>
<dbReference type="Gene3D" id="2.60.120.200">
    <property type="match status" value="1"/>
</dbReference>
<dbReference type="InterPro" id="IPR013320">
    <property type="entry name" value="ConA-like_dom_sf"/>
</dbReference>
<gene>
    <name evidence="2" type="ORF">LshimejAT787_1101860</name>
</gene>
<sequence length="407" mass="44094">MRHHSAHRSSQPYNYRHPDRVHGPVVLDYWSTRIHMMSSKISKAAMLGHVFPTCIQHGSELQKFNASPSRRSWAHLHSEMDRGESSVFTGAAEQELQGTNPLDSPHILVVLGATYSQLDSHSGSGFLSAFSFQAIADPTHGRVNYVNAATAASENLTFASGDHFVLRADFKKTLSASGPGRDSVRLQSNKQYTTSVTVFNVRHMPQGCGTWPALWTVGANWPNQGEIDILEGVNDQGPNAATLHTNAGCTMPASRSETGTPTGNNCDVAATGNAGCGVKFNDARSYGPTFNSNGGGWYAMERTTSFIKVWFWTRSATNVPSDVKNGATSVNTDNWGTPVAFFPSTSCPIGSKFGPHNIIINLTFCGDWAGNVYGSSGCPSTCVDFVNNNPSAFTNAYFDFQWLKIYG</sequence>
<organism evidence="2 3">
    <name type="scientific">Lyophyllum shimeji</name>
    <name type="common">Hon-shimeji</name>
    <name type="synonym">Tricholoma shimeji</name>
    <dbReference type="NCBI Taxonomy" id="47721"/>
    <lineage>
        <taxon>Eukaryota</taxon>
        <taxon>Fungi</taxon>
        <taxon>Dikarya</taxon>
        <taxon>Basidiomycota</taxon>
        <taxon>Agaricomycotina</taxon>
        <taxon>Agaricomycetes</taxon>
        <taxon>Agaricomycetidae</taxon>
        <taxon>Agaricales</taxon>
        <taxon>Tricholomatineae</taxon>
        <taxon>Lyophyllaceae</taxon>
        <taxon>Lyophyllum</taxon>
    </lineage>
</organism>
<dbReference type="GO" id="GO:0004553">
    <property type="term" value="F:hydrolase activity, hydrolyzing O-glycosyl compounds"/>
    <property type="evidence" value="ECO:0007669"/>
    <property type="project" value="InterPro"/>
</dbReference>
<dbReference type="OrthoDB" id="192832at2759"/>
<dbReference type="EMBL" id="BRPK01000011">
    <property type="protein sequence ID" value="GLB42171.1"/>
    <property type="molecule type" value="Genomic_DNA"/>
</dbReference>
<dbReference type="SUPFAM" id="SSF49899">
    <property type="entry name" value="Concanavalin A-like lectins/glucanases"/>
    <property type="match status" value="1"/>
</dbReference>
<dbReference type="Pfam" id="PF26113">
    <property type="entry name" value="GH16_XgeA"/>
    <property type="match status" value="1"/>
</dbReference>
<dbReference type="InterPro" id="IPR050546">
    <property type="entry name" value="Glycosyl_Hydrlase_16"/>
</dbReference>
<dbReference type="PANTHER" id="PTHR10963">
    <property type="entry name" value="GLYCOSYL HYDROLASE-RELATED"/>
    <property type="match status" value="1"/>
</dbReference>
<dbReference type="Proteomes" id="UP001063166">
    <property type="component" value="Unassembled WGS sequence"/>
</dbReference>
<protein>
    <submittedName>
        <fullName evidence="2">Hydrolase family 16</fullName>
    </submittedName>
</protein>
<proteinExistence type="predicted"/>
<evidence type="ECO:0000259" key="1">
    <source>
        <dbReference type="PROSITE" id="PS51762"/>
    </source>
</evidence>
<evidence type="ECO:0000313" key="3">
    <source>
        <dbReference type="Proteomes" id="UP001063166"/>
    </source>
</evidence>
<evidence type="ECO:0000313" key="2">
    <source>
        <dbReference type="EMBL" id="GLB42171.1"/>
    </source>
</evidence>
<dbReference type="PROSITE" id="PS51762">
    <property type="entry name" value="GH16_2"/>
    <property type="match status" value="1"/>
</dbReference>
<dbReference type="CDD" id="cd02181">
    <property type="entry name" value="GH16_fungal_Lam16A_glucanase"/>
    <property type="match status" value="1"/>
</dbReference>
<dbReference type="PANTHER" id="PTHR10963:SF24">
    <property type="entry name" value="GLYCOSIDASE C21B10.07-RELATED"/>
    <property type="match status" value="1"/>
</dbReference>
<dbReference type="GO" id="GO:0009251">
    <property type="term" value="P:glucan catabolic process"/>
    <property type="evidence" value="ECO:0007669"/>
    <property type="project" value="TreeGrafter"/>
</dbReference>
<keyword evidence="2" id="KW-0378">Hydrolase</keyword>
<dbReference type="AlphaFoldDB" id="A0A9P3PV03"/>
<accession>A0A9P3PV03</accession>
<name>A0A9P3PV03_LYOSH</name>